<comment type="similarity">
    <text evidence="5">Belongs to the DEAD box helicase family.</text>
</comment>
<dbReference type="InterPro" id="IPR001650">
    <property type="entry name" value="Helicase_C-like"/>
</dbReference>
<reference evidence="8 9" key="1">
    <citation type="submission" date="2015-06" db="EMBL/GenBank/DDBJ databases">
        <title>Prevotella sp. 109, sp. nov., a novel member of the family Prevotellaceae isolated from human faeces.</title>
        <authorList>
            <person name="Shkoporov A.N."/>
            <person name="Chaplin A.V."/>
            <person name="Kafarskaia L.I."/>
            <person name="Efimov B.A."/>
        </authorList>
    </citation>
    <scope>NUCLEOTIDE SEQUENCE [LARGE SCALE GENOMIC DNA]</scope>
    <source>
        <strain evidence="8 9">109</strain>
    </source>
</reference>
<dbReference type="Proteomes" id="UP000036951">
    <property type="component" value="Unassembled WGS sequence"/>
</dbReference>
<dbReference type="InterPro" id="IPR027417">
    <property type="entry name" value="P-loop_NTPase"/>
</dbReference>
<name>A0A8E1UR88_9BACT</name>
<dbReference type="GO" id="GO:0003724">
    <property type="term" value="F:RNA helicase activity"/>
    <property type="evidence" value="ECO:0007669"/>
    <property type="project" value="TreeGrafter"/>
</dbReference>
<evidence type="ECO:0000256" key="4">
    <source>
        <dbReference type="ARBA" id="ARBA00022840"/>
    </source>
</evidence>
<dbReference type="InterPro" id="IPR044742">
    <property type="entry name" value="DEAD/DEAH_RhlB"/>
</dbReference>
<evidence type="ECO:0000256" key="1">
    <source>
        <dbReference type="ARBA" id="ARBA00022741"/>
    </source>
</evidence>
<protein>
    <submittedName>
        <fullName evidence="8">Helicase</fullName>
    </submittedName>
</protein>
<evidence type="ECO:0000313" key="8">
    <source>
        <dbReference type="EMBL" id="KOO67972.1"/>
    </source>
</evidence>
<dbReference type="Pfam" id="PF00271">
    <property type="entry name" value="Helicase_C"/>
    <property type="match status" value="1"/>
</dbReference>
<keyword evidence="4" id="KW-0067">ATP-binding</keyword>
<dbReference type="RefSeq" id="WP_053398779.1">
    <property type="nucleotide sequence ID" value="NZ_LFQU01000021.1"/>
</dbReference>
<dbReference type="EMBL" id="LFQU01000021">
    <property type="protein sequence ID" value="KOO67972.1"/>
    <property type="molecule type" value="Genomic_DNA"/>
</dbReference>
<comment type="caution">
    <text evidence="8">The sequence shown here is derived from an EMBL/GenBank/DDBJ whole genome shotgun (WGS) entry which is preliminary data.</text>
</comment>
<dbReference type="GO" id="GO:0016787">
    <property type="term" value="F:hydrolase activity"/>
    <property type="evidence" value="ECO:0007669"/>
    <property type="project" value="UniProtKB-KW"/>
</dbReference>
<dbReference type="InterPro" id="IPR005580">
    <property type="entry name" value="DbpA/CsdA_RNA-bd_dom"/>
</dbReference>
<accession>A0A8E1UR88</accession>
<feature type="domain" description="Helicase ATP-binding" evidence="6">
    <location>
        <begin position="24"/>
        <end position="193"/>
    </location>
</feature>
<dbReference type="PANTHER" id="PTHR47959:SF1">
    <property type="entry name" value="ATP-DEPENDENT RNA HELICASE DBPA"/>
    <property type="match status" value="1"/>
</dbReference>
<dbReference type="SUPFAM" id="SSF52540">
    <property type="entry name" value="P-loop containing nucleoside triphosphate hydrolases"/>
    <property type="match status" value="1"/>
</dbReference>
<keyword evidence="1" id="KW-0547">Nucleotide-binding</keyword>
<evidence type="ECO:0000256" key="3">
    <source>
        <dbReference type="ARBA" id="ARBA00022806"/>
    </source>
</evidence>
<keyword evidence="2" id="KW-0378">Hydrolase</keyword>
<feature type="domain" description="Helicase C-terminal" evidence="7">
    <location>
        <begin position="218"/>
        <end position="365"/>
    </location>
</feature>
<evidence type="ECO:0000256" key="5">
    <source>
        <dbReference type="ARBA" id="ARBA00038437"/>
    </source>
</evidence>
<organism evidence="8 9">
    <name type="scientific">Xylanibacter rarus</name>
    <dbReference type="NCBI Taxonomy" id="1676614"/>
    <lineage>
        <taxon>Bacteria</taxon>
        <taxon>Pseudomonadati</taxon>
        <taxon>Bacteroidota</taxon>
        <taxon>Bacteroidia</taxon>
        <taxon>Bacteroidales</taxon>
        <taxon>Prevotellaceae</taxon>
        <taxon>Xylanibacter</taxon>
    </lineage>
</organism>
<keyword evidence="9" id="KW-1185">Reference proteome</keyword>
<dbReference type="GO" id="GO:0003676">
    <property type="term" value="F:nucleic acid binding"/>
    <property type="evidence" value="ECO:0007669"/>
    <property type="project" value="InterPro"/>
</dbReference>
<proteinExistence type="inferred from homology"/>
<evidence type="ECO:0000259" key="6">
    <source>
        <dbReference type="PROSITE" id="PS51192"/>
    </source>
</evidence>
<dbReference type="InterPro" id="IPR011545">
    <property type="entry name" value="DEAD/DEAH_box_helicase_dom"/>
</dbReference>
<dbReference type="Gene3D" id="3.40.50.300">
    <property type="entry name" value="P-loop containing nucleotide triphosphate hydrolases"/>
    <property type="match status" value="2"/>
</dbReference>
<dbReference type="GO" id="GO:0005829">
    <property type="term" value="C:cytosol"/>
    <property type="evidence" value="ECO:0007669"/>
    <property type="project" value="TreeGrafter"/>
</dbReference>
<dbReference type="GO" id="GO:0005524">
    <property type="term" value="F:ATP binding"/>
    <property type="evidence" value="ECO:0007669"/>
    <property type="project" value="UniProtKB-KW"/>
</dbReference>
<dbReference type="InterPro" id="IPR050079">
    <property type="entry name" value="DEAD_box_RNA_helicase"/>
</dbReference>
<dbReference type="InterPro" id="IPR014001">
    <property type="entry name" value="Helicase_ATP-bd"/>
</dbReference>
<dbReference type="SMART" id="SM00490">
    <property type="entry name" value="HELICc"/>
    <property type="match status" value="1"/>
</dbReference>
<keyword evidence="3 8" id="KW-0347">Helicase</keyword>
<dbReference type="PANTHER" id="PTHR47959">
    <property type="entry name" value="ATP-DEPENDENT RNA HELICASE RHLE-RELATED"/>
    <property type="match status" value="1"/>
</dbReference>
<dbReference type="InterPro" id="IPR012677">
    <property type="entry name" value="Nucleotide-bd_a/b_plait_sf"/>
</dbReference>
<dbReference type="AlphaFoldDB" id="A0A8E1UR88"/>
<evidence type="ECO:0000259" key="7">
    <source>
        <dbReference type="PROSITE" id="PS51194"/>
    </source>
</evidence>
<sequence>MKIQDILQRLKIESLNKMQYQAGDVLVNTDSDLVILSATGSGKTLAYLLPLAGMLNPESDRVQAVVVVPGRELALQSHDVFSRMACGLRSMPLYGGRAAMDEHKNLRKVRPQIVFATPGRLNDHLDKGNIDADGIKYLVIDEFDKCLKMGFHEEMSALIDKLPYVERRVLLSATDANEIPGFVNMGRVVRLDFLTDEQIPERINLFVVKSKEKDKLDALNALLCSFGVSSSIVFLNYRDAVERVADYLRSKGFVVSAFHGGLDQKAREDAIYKFSNGSSSVLVGTDLAARGLDIPDVDNIIHYHLPQGEDEYIHRVGRTGRWEACGRAFLLLGPEETIPEYIKDMPDEYVLPNDIETPPQPKMVTLYIGKGKKDKISKGDVLGFLCKIGGLKGDDIGRIDVKERCSYAAVSREKLKSVLTKTSGEKLKGIKTIVELIK</sequence>
<dbReference type="CDD" id="cd18787">
    <property type="entry name" value="SF2_C_DEAD"/>
    <property type="match status" value="1"/>
</dbReference>
<dbReference type="Pfam" id="PF03880">
    <property type="entry name" value="DbpA"/>
    <property type="match status" value="1"/>
</dbReference>
<dbReference type="OrthoDB" id="9785240at2"/>
<dbReference type="CDD" id="cd00268">
    <property type="entry name" value="DEADc"/>
    <property type="match status" value="1"/>
</dbReference>
<dbReference type="Gene3D" id="3.30.70.330">
    <property type="match status" value="1"/>
</dbReference>
<dbReference type="SMART" id="SM00487">
    <property type="entry name" value="DEXDc"/>
    <property type="match status" value="1"/>
</dbReference>
<gene>
    <name evidence="8" type="ORF">ACU52_10765</name>
</gene>
<dbReference type="PROSITE" id="PS51192">
    <property type="entry name" value="HELICASE_ATP_BIND_1"/>
    <property type="match status" value="1"/>
</dbReference>
<evidence type="ECO:0000313" key="9">
    <source>
        <dbReference type="Proteomes" id="UP000036951"/>
    </source>
</evidence>
<dbReference type="Pfam" id="PF00270">
    <property type="entry name" value="DEAD"/>
    <property type="match status" value="1"/>
</dbReference>
<dbReference type="PROSITE" id="PS51194">
    <property type="entry name" value="HELICASE_CTER"/>
    <property type="match status" value="1"/>
</dbReference>
<evidence type="ECO:0000256" key="2">
    <source>
        <dbReference type="ARBA" id="ARBA00022801"/>
    </source>
</evidence>